<keyword evidence="3" id="KW-1185">Reference proteome</keyword>
<proteinExistence type="predicted"/>
<feature type="domain" description="Polymerase beta nucleotidyltransferase" evidence="1">
    <location>
        <begin position="22"/>
        <end position="114"/>
    </location>
</feature>
<dbReference type="Gene3D" id="3.30.460.10">
    <property type="entry name" value="Beta Polymerase, domain 2"/>
    <property type="match status" value="1"/>
</dbReference>
<dbReference type="SUPFAM" id="SSF81301">
    <property type="entry name" value="Nucleotidyltransferase"/>
    <property type="match status" value="1"/>
</dbReference>
<evidence type="ECO:0000259" key="1">
    <source>
        <dbReference type="Pfam" id="PF18765"/>
    </source>
</evidence>
<accession>A0A927CA16</accession>
<organism evidence="2 3">
    <name type="scientific">Paenibacillus oceani</name>
    <dbReference type="NCBI Taxonomy" id="2772510"/>
    <lineage>
        <taxon>Bacteria</taxon>
        <taxon>Bacillati</taxon>
        <taxon>Bacillota</taxon>
        <taxon>Bacilli</taxon>
        <taxon>Bacillales</taxon>
        <taxon>Paenibacillaceae</taxon>
        <taxon>Paenibacillus</taxon>
    </lineage>
</organism>
<dbReference type="Proteomes" id="UP000639396">
    <property type="component" value="Unassembled WGS sequence"/>
</dbReference>
<dbReference type="RefSeq" id="WP_190926687.1">
    <property type="nucleotide sequence ID" value="NZ_JACXJA010000008.1"/>
</dbReference>
<reference evidence="2" key="1">
    <citation type="submission" date="2020-09" db="EMBL/GenBank/DDBJ databases">
        <title>A novel bacterium of genus Paenibacillus, isolated from South China Sea.</title>
        <authorList>
            <person name="Huang H."/>
            <person name="Mo K."/>
            <person name="Hu Y."/>
        </authorList>
    </citation>
    <scope>NUCLEOTIDE SEQUENCE</scope>
    <source>
        <strain evidence="2">IB182363</strain>
    </source>
</reference>
<dbReference type="AlphaFoldDB" id="A0A927CA16"/>
<evidence type="ECO:0000313" key="2">
    <source>
        <dbReference type="EMBL" id="MBD2862105.1"/>
    </source>
</evidence>
<evidence type="ECO:0000313" key="3">
    <source>
        <dbReference type="Proteomes" id="UP000639396"/>
    </source>
</evidence>
<dbReference type="EMBL" id="JACXJA010000008">
    <property type="protein sequence ID" value="MBD2862105.1"/>
    <property type="molecule type" value="Genomic_DNA"/>
</dbReference>
<protein>
    <recommendedName>
        <fullName evidence="1">Polymerase beta nucleotidyltransferase domain-containing protein</fullName>
    </recommendedName>
</protein>
<gene>
    <name evidence="2" type="ORF">IDH45_08935</name>
</gene>
<comment type="caution">
    <text evidence="2">The sequence shown here is derived from an EMBL/GenBank/DDBJ whole genome shotgun (WGS) entry which is preliminary data.</text>
</comment>
<name>A0A927CA16_9BACL</name>
<dbReference type="Pfam" id="PF18765">
    <property type="entry name" value="Polbeta"/>
    <property type="match status" value="1"/>
</dbReference>
<dbReference type="InterPro" id="IPR043519">
    <property type="entry name" value="NT_sf"/>
</dbReference>
<dbReference type="InterPro" id="IPR041633">
    <property type="entry name" value="Polbeta"/>
</dbReference>
<sequence length="318" mass="36635">MNRYDSLTEWNALFHNALESFVEKLKQDEQVIAAVLFGSLSYDQVWEKSDLDLKLIVHDQKLARRMMCFVEQGIWINATIDTRNDFKRWMERSVQSSIGHSMLVRGKLLFTKDRTIEEYFEQIRHIGERDRQLQLLQLGCHVISMLSKAEKWFYVKRDPAYSAFWLIKMVDVLAKVEVVLNREVPMREAVHQAMAFHPEFFEVIYKGLIAGHTDENKVRQALDLVAAYIGDRAEELFRPILDYLRHEQDIRTITDIEEKLGAVAGMDAGGLGVACSWLADRGTIVHAPAPAKATPKSRVALEEPAFFIEPEDDYQFGA</sequence>